<evidence type="ECO:0000256" key="1">
    <source>
        <dbReference type="SAM" id="MobiDB-lite"/>
    </source>
</evidence>
<keyword evidence="3" id="KW-1185">Reference proteome</keyword>
<organism evidence="2 3">
    <name type="scientific">Pisolithus microcarpus 441</name>
    <dbReference type="NCBI Taxonomy" id="765257"/>
    <lineage>
        <taxon>Eukaryota</taxon>
        <taxon>Fungi</taxon>
        <taxon>Dikarya</taxon>
        <taxon>Basidiomycota</taxon>
        <taxon>Agaricomycotina</taxon>
        <taxon>Agaricomycetes</taxon>
        <taxon>Agaricomycetidae</taxon>
        <taxon>Boletales</taxon>
        <taxon>Sclerodermatineae</taxon>
        <taxon>Pisolithaceae</taxon>
        <taxon>Pisolithus</taxon>
    </lineage>
</organism>
<proteinExistence type="predicted"/>
<reference evidence="3" key="2">
    <citation type="submission" date="2015-01" db="EMBL/GenBank/DDBJ databases">
        <title>Evolutionary Origins and Diversification of the Mycorrhizal Mutualists.</title>
        <authorList>
            <consortium name="DOE Joint Genome Institute"/>
            <consortium name="Mycorrhizal Genomics Consortium"/>
            <person name="Kohler A."/>
            <person name="Kuo A."/>
            <person name="Nagy L.G."/>
            <person name="Floudas D."/>
            <person name="Copeland A."/>
            <person name="Barry K.W."/>
            <person name="Cichocki N."/>
            <person name="Veneault-Fourrey C."/>
            <person name="LaButti K."/>
            <person name="Lindquist E.A."/>
            <person name="Lipzen A."/>
            <person name="Lundell T."/>
            <person name="Morin E."/>
            <person name="Murat C."/>
            <person name="Riley R."/>
            <person name="Ohm R."/>
            <person name="Sun H."/>
            <person name="Tunlid A."/>
            <person name="Henrissat B."/>
            <person name="Grigoriev I.V."/>
            <person name="Hibbett D.S."/>
            <person name="Martin F."/>
        </authorList>
    </citation>
    <scope>NUCLEOTIDE SEQUENCE [LARGE SCALE GENOMIC DNA]</scope>
    <source>
        <strain evidence="3">441</strain>
    </source>
</reference>
<protein>
    <submittedName>
        <fullName evidence="2">Uncharacterized protein</fullName>
    </submittedName>
</protein>
<feature type="region of interest" description="Disordered" evidence="1">
    <location>
        <begin position="20"/>
        <end position="43"/>
    </location>
</feature>
<dbReference type="Proteomes" id="UP000054018">
    <property type="component" value="Unassembled WGS sequence"/>
</dbReference>
<reference evidence="2 3" key="1">
    <citation type="submission" date="2014-04" db="EMBL/GenBank/DDBJ databases">
        <authorList>
            <consortium name="DOE Joint Genome Institute"/>
            <person name="Kuo A."/>
            <person name="Kohler A."/>
            <person name="Costa M.D."/>
            <person name="Nagy L.G."/>
            <person name="Floudas D."/>
            <person name="Copeland A."/>
            <person name="Barry K.W."/>
            <person name="Cichocki N."/>
            <person name="Veneault-Fourrey C."/>
            <person name="LaButti K."/>
            <person name="Lindquist E.A."/>
            <person name="Lipzen A."/>
            <person name="Lundell T."/>
            <person name="Morin E."/>
            <person name="Murat C."/>
            <person name="Sun H."/>
            <person name="Tunlid A."/>
            <person name="Henrissat B."/>
            <person name="Grigoriev I.V."/>
            <person name="Hibbett D.S."/>
            <person name="Martin F."/>
            <person name="Nordberg H.P."/>
            <person name="Cantor M.N."/>
            <person name="Hua S.X."/>
        </authorList>
    </citation>
    <scope>NUCLEOTIDE SEQUENCE [LARGE SCALE GENOMIC DNA]</scope>
    <source>
        <strain evidence="2 3">441</strain>
    </source>
</reference>
<dbReference type="EMBL" id="KN833929">
    <property type="protein sequence ID" value="KIK14651.1"/>
    <property type="molecule type" value="Genomic_DNA"/>
</dbReference>
<gene>
    <name evidence="2" type="ORF">PISMIDRAFT_346805</name>
</gene>
<name>A0A0C9YD81_9AGAM</name>
<sequence length="76" mass="8621">MKRACEKVLRKVMSLHSRPTIGVSQFSPPSQPSLPHMQFSPCPKASWARPRHALLLTRQGIHRSRRAGSRLPVQQL</sequence>
<evidence type="ECO:0000313" key="3">
    <source>
        <dbReference type="Proteomes" id="UP000054018"/>
    </source>
</evidence>
<dbReference type="HOGENOM" id="CLU_2655425_0_0_1"/>
<accession>A0A0C9YD81</accession>
<dbReference type="AlphaFoldDB" id="A0A0C9YD81"/>
<evidence type="ECO:0000313" key="2">
    <source>
        <dbReference type="EMBL" id="KIK14651.1"/>
    </source>
</evidence>